<name>A0ABR8WBY4_9BACL</name>
<feature type="chain" id="PRO_5046187069" evidence="1">
    <location>
        <begin position="18"/>
        <end position="57"/>
    </location>
</feature>
<dbReference type="EMBL" id="JACSPU010000002">
    <property type="protein sequence ID" value="MBD8014524.1"/>
    <property type="molecule type" value="Genomic_DNA"/>
</dbReference>
<sequence>MKKLLVSLTLFASLVTATDSASAFQASDAPQTESPKVAIKVDVKEIIGLFDREPEGY</sequence>
<dbReference type="RefSeq" id="WP_191714749.1">
    <property type="nucleotide sequence ID" value="NZ_JACSPU010000002.1"/>
</dbReference>
<dbReference type="Proteomes" id="UP000658980">
    <property type="component" value="Unassembled WGS sequence"/>
</dbReference>
<keyword evidence="1" id="KW-0732">Signal</keyword>
<organism evidence="2 3">
    <name type="scientific">Planococcus wigleyi</name>
    <dbReference type="NCBI Taxonomy" id="2762216"/>
    <lineage>
        <taxon>Bacteria</taxon>
        <taxon>Bacillati</taxon>
        <taxon>Bacillota</taxon>
        <taxon>Bacilli</taxon>
        <taxon>Bacillales</taxon>
        <taxon>Caryophanaceae</taxon>
        <taxon>Planococcus</taxon>
    </lineage>
</organism>
<evidence type="ECO:0000256" key="1">
    <source>
        <dbReference type="SAM" id="SignalP"/>
    </source>
</evidence>
<feature type="signal peptide" evidence="1">
    <location>
        <begin position="1"/>
        <end position="17"/>
    </location>
</feature>
<proteinExistence type="predicted"/>
<keyword evidence="3" id="KW-1185">Reference proteome</keyword>
<evidence type="ECO:0000313" key="2">
    <source>
        <dbReference type="EMBL" id="MBD8014524.1"/>
    </source>
</evidence>
<comment type="caution">
    <text evidence="2">The sequence shown here is derived from an EMBL/GenBank/DDBJ whole genome shotgun (WGS) entry which is preliminary data.</text>
</comment>
<accession>A0ABR8WBY4</accession>
<gene>
    <name evidence="2" type="ORF">H9630_06795</name>
</gene>
<reference evidence="2 3" key="1">
    <citation type="submission" date="2020-08" db="EMBL/GenBank/DDBJ databases">
        <title>A Genomic Blueprint of the Chicken Gut Microbiome.</title>
        <authorList>
            <person name="Gilroy R."/>
            <person name="Ravi A."/>
            <person name="Getino M."/>
            <person name="Pursley I."/>
            <person name="Horton D.L."/>
            <person name="Alikhan N.-F."/>
            <person name="Baker D."/>
            <person name="Gharbi K."/>
            <person name="Hall N."/>
            <person name="Watson M."/>
            <person name="Adriaenssens E.M."/>
            <person name="Foster-Nyarko E."/>
            <person name="Jarju S."/>
            <person name="Secka A."/>
            <person name="Antonio M."/>
            <person name="Oren A."/>
            <person name="Chaudhuri R."/>
            <person name="La Ragione R.M."/>
            <person name="Hildebrand F."/>
            <person name="Pallen M.J."/>
        </authorList>
    </citation>
    <scope>NUCLEOTIDE SEQUENCE [LARGE SCALE GENOMIC DNA]</scope>
    <source>
        <strain evidence="2 3">Sa1BUA13</strain>
    </source>
</reference>
<protein>
    <submittedName>
        <fullName evidence="2">Uncharacterized protein</fullName>
    </submittedName>
</protein>
<evidence type="ECO:0000313" key="3">
    <source>
        <dbReference type="Proteomes" id="UP000658980"/>
    </source>
</evidence>